<dbReference type="InterPro" id="IPR003661">
    <property type="entry name" value="HisK_dim/P_dom"/>
</dbReference>
<dbReference type="SMART" id="SM00388">
    <property type="entry name" value="HisKA"/>
    <property type="match status" value="1"/>
</dbReference>
<dbReference type="GO" id="GO:0005886">
    <property type="term" value="C:plasma membrane"/>
    <property type="evidence" value="ECO:0007669"/>
    <property type="project" value="UniProtKB-SubCell"/>
</dbReference>
<evidence type="ECO:0000256" key="2">
    <source>
        <dbReference type="ARBA" id="ARBA00004651"/>
    </source>
</evidence>
<dbReference type="Gene3D" id="3.30.565.10">
    <property type="entry name" value="Histidine kinase-like ATPase, C-terminal domain"/>
    <property type="match status" value="1"/>
</dbReference>
<sequence length="763" mass="82336">MTQTLRYLFIVAAAVCSILLFLLASASDNSGFIDRYYFWLLGLNAAVAVALLLLVGASLFRLYSRYKSGKFGSRLMTRLVMLFAAIGVLPGLVVFLVSVQFVSHSIESWFNVRVEEALEAGLDLGRSALDSSLLELKGEADKTAQELAVLPFYSAPSALSRFVKDHPRIQSAIIVDADGGLIVSAMGERRANLSADLPTAAMMAKAQTEPPYAAPEGGGEVRDERAGATVAPPDPNTALRLRVLMPVPDPARPSGVRLAPRYLQVIQAVSPQLANDGEMLRTAYSEYKERYVARVGLRRMYIETLTLTLLLAVFGAIAGAFLIANDLAQPLLLLAEGTRAVAEGDLSPRPIVASSDELGTLTQSFNTMTRQLAEARSAVERNRIALQNAKAHLESVLANMSAGVMVLDQEFRLVTCNDSVERILQKAGVTLIGKPLSDVDGMHEFAAAVIAAFSAQSAQSAAGRNVQRLHWQRQIEIARPGGSPDDNELILLTRGSRLPLEGGGGYIVVFDDITDVISAQRSIAWGEVARRLAHEIKNPLTPIQLSAERLQMKLESKLGPADVELLNKSAGTIVNQVAAMKRMVDDFRDYARTPPAQLGPLDLNSLVEEILHLYVSGDGSDIIHPHLAPYLPMVMGDETQLRQVIHNLLQNAQDALADVPAGSREPRIDLVTEAIHYQSPDGGTRIAVRLSISDNGPGFAPKILARAFEPYVTSKVRGTGLGLAMVKKIIDEHGGRIDIQNHADGCGASVLILLLKLAPVQLA</sequence>
<dbReference type="SUPFAM" id="SSF47384">
    <property type="entry name" value="Homodimeric domain of signal transducing histidine kinase"/>
    <property type="match status" value="1"/>
</dbReference>
<keyword evidence="8" id="KW-0547">Nucleotide-binding</keyword>
<dbReference type="InterPro" id="IPR003660">
    <property type="entry name" value="HAMP_dom"/>
</dbReference>
<dbReference type="PROSITE" id="PS50885">
    <property type="entry name" value="HAMP"/>
    <property type="match status" value="1"/>
</dbReference>
<dbReference type="InterPro" id="IPR045671">
    <property type="entry name" value="NtrY-like_N"/>
</dbReference>
<dbReference type="Proteomes" id="UP000315112">
    <property type="component" value="Unassembled WGS sequence"/>
</dbReference>
<evidence type="ECO:0000256" key="1">
    <source>
        <dbReference type="ARBA" id="ARBA00000085"/>
    </source>
</evidence>
<dbReference type="InterPro" id="IPR003594">
    <property type="entry name" value="HATPase_dom"/>
</dbReference>
<feature type="transmembrane region" description="Helical" evidence="14">
    <location>
        <begin position="80"/>
        <end position="102"/>
    </location>
</feature>
<keyword evidence="11 14" id="KW-1133">Transmembrane helix</keyword>
<evidence type="ECO:0000256" key="5">
    <source>
        <dbReference type="ARBA" id="ARBA00022553"/>
    </source>
</evidence>
<dbReference type="GO" id="GO:0005524">
    <property type="term" value="F:ATP binding"/>
    <property type="evidence" value="ECO:0007669"/>
    <property type="project" value="UniProtKB-KW"/>
</dbReference>
<evidence type="ECO:0000313" key="18">
    <source>
        <dbReference type="EMBL" id="TWI51064.1"/>
    </source>
</evidence>
<reference evidence="17 20" key="3">
    <citation type="submission" date="2019-12" db="EMBL/GenBank/DDBJ databases">
        <title>Draft Genome Sequences of Six Type Strains of the Genus Massilia.</title>
        <authorList>
            <person name="Miess H."/>
            <person name="Frediansyah A."/>
            <person name="Goeker M."/>
            <person name="Gross H."/>
        </authorList>
    </citation>
    <scope>NUCLEOTIDE SEQUENCE [LARGE SCALE GENOMIC DNA]</scope>
    <source>
        <strain evidence="17 20">DSM 26639</strain>
    </source>
</reference>
<gene>
    <name evidence="17" type="ORF">GO485_20145</name>
    <name evidence="18" type="ORF">IP92_00046</name>
</gene>
<evidence type="ECO:0000256" key="10">
    <source>
        <dbReference type="ARBA" id="ARBA00022840"/>
    </source>
</evidence>
<keyword evidence="20" id="KW-1185">Reference proteome</keyword>
<evidence type="ECO:0000256" key="4">
    <source>
        <dbReference type="ARBA" id="ARBA00022475"/>
    </source>
</evidence>
<feature type="transmembrane region" description="Helical" evidence="14">
    <location>
        <begin position="36"/>
        <end position="60"/>
    </location>
</feature>
<dbReference type="PROSITE" id="PS50109">
    <property type="entry name" value="HIS_KIN"/>
    <property type="match status" value="1"/>
</dbReference>
<dbReference type="SUPFAM" id="SSF55785">
    <property type="entry name" value="PYP-like sensor domain (PAS domain)"/>
    <property type="match status" value="1"/>
</dbReference>
<dbReference type="SUPFAM" id="SSF158472">
    <property type="entry name" value="HAMP domain-like"/>
    <property type="match status" value="1"/>
</dbReference>
<dbReference type="Gene3D" id="6.10.340.10">
    <property type="match status" value="1"/>
</dbReference>
<dbReference type="SUPFAM" id="SSF55874">
    <property type="entry name" value="ATPase domain of HSP90 chaperone/DNA topoisomerase II/histidine kinase"/>
    <property type="match status" value="1"/>
</dbReference>
<dbReference type="InterPro" id="IPR004358">
    <property type="entry name" value="Sig_transdc_His_kin-like_C"/>
</dbReference>
<dbReference type="Pfam" id="PF00512">
    <property type="entry name" value="HisKA"/>
    <property type="match status" value="1"/>
</dbReference>
<evidence type="ECO:0000313" key="20">
    <source>
        <dbReference type="Proteomes" id="UP000437862"/>
    </source>
</evidence>
<keyword evidence="9 18" id="KW-0418">Kinase</keyword>
<dbReference type="PRINTS" id="PR00344">
    <property type="entry name" value="BCTRLSENSOR"/>
</dbReference>
<dbReference type="OrthoDB" id="9815750at2"/>
<evidence type="ECO:0000256" key="9">
    <source>
        <dbReference type="ARBA" id="ARBA00022777"/>
    </source>
</evidence>
<reference evidence="18 19" key="1">
    <citation type="journal article" date="2015" name="Stand. Genomic Sci.">
        <title>Genomic Encyclopedia of Bacterial and Archaeal Type Strains, Phase III: the genomes of soil and plant-associated and newly described type strains.</title>
        <authorList>
            <person name="Whitman W.B."/>
            <person name="Woyke T."/>
            <person name="Klenk H.P."/>
            <person name="Zhou Y."/>
            <person name="Lilburn T.G."/>
            <person name="Beck B.J."/>
            <person name="De Vos P."/>
            <person name="Vandamme P."/>
            <person name="Eisen J.A."/>
            <person name="Garrity G."/>
            <person name="Hugenholtz P."/>
            <person name="Kyrpides N.C."/>
        </authorList>
    </citation>
    <scope>NUCLEOTIDE SEQUENCE [LARGE SCALE GENOMIC DNA]</scope>
    <source>
        <strain evidence="18 19">CGMCC 1.10685</strain>
    </source>
</reference>
<dbReference type="EC" id="2.7.13.3" evidence="3"/>
<keyword evidence="6" id="KW-0808">Transferase</keyword>
<keyword evidence="12" id="KW-0902">Two-component regulatory system</keyword>
<dbReference type="InterPro" id="IPR036097">
    <property type="entry name" value="HisK_dim/P_sf"/>
</dbReference>
<proteinExistence type="predicted"/>
<dbReference type="InterPro" id="IPR017232">
    <property type="entry name" value="NtrY"/>
</dbReference>
<name>A0A562Q308_9BURK</name>
<dbReference type="AlphaFoldDB" id="A0A562Q308"/>
<evidence type="ECO:0000313" key="19">
    <source>
        <dbReference type="Proteomes" id="UP000315112"/>
    </source>
</evidence>
<evidence type="ECO:0000256" key="3">
    <source>
        <dbReference type="ARBA" id="ARBA00012438"/>
    </source>
</evidence>
<organism evidence="18 19">
    <name type="scientific">Pseudoduganella flava</name>
    <dbReference type="NCBI Taxonomy" id="871742"/>
    <lineage>
        <taxon>Bacteria</taxon>
        <taxon>Pseudomonadati</taxon>
        <taxon>Pseudomonadota</taxon>
        <taxon>Betaproteobacteria</taxon>
        <taxon>Burkholderiales</taxon>
        <taxon>Oxalobacteraceae</taxon>
        <taxon>Telluria group</taxon>
        <taxon>Pseudoduganella</taxon>
    </lineage>
</organism>
<dbReference type="RefSeq" id="WP_145872526.1">
    <property type="nucleotide sequence ID" value="NZ_CP046904.1"/>
</dbReference>
<keyword evidence="10" id="KW-0067">ATP-binding</keyword>
<dbReference type="PANTHER" id="PTHR43065">
    <property type="entry name" value="SENSOR HISTIDINE KINASE"/>
    <property type="match status" value="1"/>
</dbReference>
<dbReference type="Pfam" id="PF02518">
    <property type="entry name" value="HATPase_c"/>
    <property type="match status" value="1"/>
</dbReference>
<dbReference type="Pfam" id="PF19312">
    <property type="entry name" value="NtrY_N"/>
    <property type="match status" value="1"/>
</dbReference>
<evidence type="ECO:0000313" key="17">
    <source>
        <dbReference type="EMBL" id="QGZ41135.1"/>
    </source>
</evidence>
<evidence type="ECO:0000259" key="15">
    <source>
        <dbReference type="PROSITE" id="PS50109"/>
    </source>
</evidence>
<keyword evidence="7 14" id="KW-0812">Transmembrane</keyword>
<evidence type="ECO:0000256" key="8">
    <source>
        <dbReference type="ARBA" id="ARBA00022741"/>
    </source>
</evidence>
<dbReference type="InterPro" id="IPR000014">
    <property type="entry name" value="PAS"/>
</dbReference>
<dbReference type="Gene3D" id="3.30.450.20">
    <property type="entry name" value="PAS domain"/>
    <property type="match status" value="1"/>
</dbReference>
<dbReference type="InterPro" id="IPR035965">
    <property type="entry name" value="PAS-like_dom_sf"/>
</dbReference>
<dbReference type="PANTHER" id="PTHR43065:SF10">
    <property type="entry name" value="PEROXIDE STRESS-ACTIVATED HISTIDINE KINASE MAK3"/>
    <property type="match status" value="1"/>
</dbReference>
<evidence type="ECO:0000256" key="14">
    <source>
        <dbReference type="SAM" id="Phobius"/>
    </source>
</evidence>
<evidence type="ECO:0000256" key="11">
    <source>
        <dbReference type="ARBA" id="ARBA00022989"/>
    </source>
</evidence>
<dbReference type="EMBL" id="CP046904">
    <property type="protein sequence ID" value="QGZ41135.1"/>
    <property type="molecule type" value="Genomic_DNA"/>
</dbReference>
<dbReference type="CDD" id="cd00082">
    <property type="entry name" value="HisKA"/>
    <property type="match status" value="1"/>
</dbReference>
<dbReference type="SMART" id="SM00387">
    <property type="entry name" value="HATPase_c"/>
    <property type="match status" value="1"/>
</dbReference>
<dbReference type="PIRSF" id="PIRSF037532">
    <property type="entry name" value="STHK_NtrY"/>
    <property type="match status" value="1"/>
</dbReference>
<keyword evidence="13 14" id="KW-0472">Membrane</keyword>
<dbReference type="Proteomes" id="UP000437862">
    <property type="component" value="Chromosome"/>
</dbReference>
<keyword evidence="4" id="KW-1003">Cell membrane</keyword>
<evidence type="ECO:0000259" key="16">
    <source>
        <dbReference type="PROSITE" id="PS50885"/>
    </source>
</evidence>
<feature type="transmembrane region" description="Helical" evidence="14">
    <location>
        <begin position="300"/>
        <end position="324"/>
    </location>
</feature>
<dbReference type="InterPro" id="IPR005467">
    <property type="entry name" value="His_kinase_dom"/>
</dbReference>
<feature type="domain" description="Histidine kinase" evidence="15">
    <location>
        <begin position="531"/>
        <end position="758"/>
    </location>
</feature>
<evidence type="ECO:0000256" key="12">
    <source>
        <dbReference type="ARBA" id="ARBA00023012"/>
    </source>
</evidence>
<dbReference type="EMBL" id="VLKW01000001">
    <property type="protein sequence ID" value="TWI51064.1"/>
    <property type="molecule type" value="Genomic_DNA"/>
</dbReference>
<dbReference type="InterPro" id="IPR036890">
    <property type="entry name" value="HATPase_C_sf"/>
</dbReference>
<dbReference type="SMART" id="SM00091">
    <property type="entry name" value="PAS"/>
    <property type="match status" value="1"/>
</dbReference>
<keyword evidence="5" id="KW-0597">Phosphoprotein</keyword>
<feature type="domain" description="HAMP" evidence="16">
    <location>
        <begin position="325"/>
        <end position="377"/>
    </location>
</feature>
<dbReference type="GO" id="GO:0000155">
    <property type="term" value="F:phosphorelay sensor kinase activity"/>
    <property type="evidence" value="ECO:0007669"/>
    <property type="project" value="InterPro"/>
</dbReference>
<dbReference type="Pfam" id="PF12860">
    <property type="entry name" value="PAS_7"/>
    <property type="match status" value="1"/>
</dbReference>
<dbReference type="Pfam" id="PF00672">
    <property type="entry name" value="HAMP"/>
    <property type="match status" value="1"/>
</dbReference>
<dbReference type="CDD" id="cd06225">
    <property type="entry name" value="HAMP"/>
    <property type="match status" value="1"/>
</dbReference>
<dbReference type="Gene3D" id="1.10.287.130">
    <property type="match status" value="1"/>
</dbReference>
<reference evidence="18" key="2">
    <citation type="submission" date="2019-07" db="EMBL/GenBank/DDBJ databases">
        <authorList>
            <person name="Whitman W."/>
            <person name="Huntemann M."/>
            <person name="Clum A."/>
            <person name="Pillay M."/>
            <person name="Palaniappan K."/>
            <person name="Varghese N."/>
            <person name="Mikhailova N."/>
            <person name="Stamatis D."/>
            <person name="Reddy T."/>
            <person name="Daum C."/>
            <person name="Shapiro N."/>
            <person name="Ivanova N."/>
            <person name="Kyrpides N."/>
            <person name="Woyke T."/>
        </authorList>
    </citation>
    <scope>NUCLEOTIDE SEQUENCE</scope>
    <source>
        <strain evidence="18">CGMCC 1.10685</strain>
    </source>
</reference>
<evidence type="ECO:0000256" key="13">
    <source>
        <dbReference type="ARBA" id="ARBA00023136"/>
    </source>
</evidence>
<protein>
    <recommendedName>
        <fullName evidence="3">histidine kinase</fullName>
        <ecNumber evidence="3">2.7.13.3</ecNumber>
    </recommendedName>
</protein>
<dbReference type="SMART" id="SM00304">
    <property type="entry name" value="HAMP"/>
    <property type="match status" value="1"/>
</dbReference>
<comment type="subcellular location">
    <subcellularLocation>
        <location evidence="2">Cell membrane</location>
        <topology evidence="2">Multi-pass membrane protein</topology>
    </subcellularLocation>
</comment>
<evidence type="ECO:0000256" key="6">
    <source>
        <dbReference type="ARBA" id="ARBA00022679"/>
    </source>
</evidence>
<comment type="catalytic activity">
    <reaction evidence="1">
        <text>ATP + protein L-histidine = ADP + protein N-phospho-L-histidine.</text>
        <dbReference type="EC" id="2.7.13.3"/>
    </reaction>
</comment>
<evidence type="ECO:0000256" key="7">
    <source>
        <dbReference type="ARBA" id="ARBA00022692"/>
    </source>
</evidence>
<accession>A0A562Q308</accession>